<evidence type="ECO:0000256" key="1">
    <source>
        <dbReference type="SAM" id="MobiDB-lite"/>
    </source>
</evidence>
<dbReference type="Proteomes" id="UP000799771">
    <property type="component" value="Unassembled WGS sequence"/>
</dbReference>
<dbReference type="RefSeq" id="XP_033523354.1">
    <property type="nucleotide sequence ID" value="XM_033671989.1"/>
</dbReference>
<accession>A0A6A6ACW4</accession>
<feature type="compositionally biased region" description="Basic and acidic residues" evidence="1">
    <location>
        <begin position="77"/>
        <end position="87"/>
    </location>
</feature>
<gene>
    <name evidence="2" type="ORF">P153DRAFT_403885</name>
</gene>
<dbReference type="EMBL" id="ML977507">
    <property type="protein sequence ID" value="KAF2128965.1"/>
    <property type="molecule type" value="Genomic_DNA"/>
</dbReference>
<proteinExistence type="predicted"/>
<protein>
    <submittedName>
        <fullName evidence="2">Uncharacterized protein</fullName>
    </submittedName>
</protein>
<feature type="region of interest" description="Disordered" evidence="1">
    <location>
        <begin position="77"/>
        <end position="100"/>
    </location>
</feature>
<sequence>MASTTGTTASGDPDMALIGELMEEMSRHPPAIGARKLLVEHYISVGWLEAAMDNTKELKSLAPGDLDVKAFLQMLEKKSDAPAPEKKRISKPAPDQLEWDPKAGQYKKKTVPKLPTTTKKHETPTVELDGDLDAARQDLTTGYRALRAKATYILADLLNLQALQKKAGTPQSSRTVKIQAIVEGNGGRSTVKTGLPGSARSVARTVKDHSNEATSLIITDLEDTMRWVRTPYGKPSGASADTVRDALVKRKQAIESALPDNLKIHGELALMHIEHENLERNYVNTETMLGDEVKDITRANFYVTEDNYAWDMEELVQAITVGKGVMRNPLSKEMFTPKDVKGICTHPLGKDLAALAVEQHELSKGVRPRTIEEMDKLCKILLEDQTSDTLPSRKAVDEFLAYIATSVPDREQQAVDGFKCPARDSHTGQAYDFSIGEAVRDAKGNRVCFHKTGDFIKQAAAYLRQNRGVAPSDAEKCVAM</sequence>
<evidence type="ECO:0000313" key="2">
    <source>
        <dbReference type="EMBL" id="KAF2128965.1"/>
    </source>
</evidence>
<dbReference type="AlphaFoldDB" id="A0A6A6ACW4"/>
<dbReference type="OrthoDB" id="5379086at2759"/>
<organism evidence="2 3">
    <name type="scientific">Dothidotthia symphoricarpi CBS 119687</name>
    <dbReference type="NCBI Taxonomy" id="1392245"/>
    <lineage>
        <taxon>Eukaryota</taxon>
        <taxon>Fungi</taxon>
        <taxon>Dikarya</taxon>
        <taxon>Ascomycota</taxon>
        <taxon>Pezizomycotina</taxon>
        <taxon>Dothideomycetes</taxon>
        <taxon>Pleosporomycetidae</taxon>
        <taxon>Pleosporales</taxon>
        <taxon>Dothidotthiaceae</taxon>
        <taxon>Dothidotthia</taxon>
    </lineage>
</organism>
<dbReference type="GeneID" id="54412421"/>
<keyword evidence="3" id="KW-1185">Reference proteome</keyword>
<name>A0A6A6ACW4_9PLEO</name>
<reference evidence="2" key="1">
    <citation type="journal article" date="2020" name="Stud. Mycol.">
        <title>101 Dothideomycetes genomes: a test case for predicting lifestyles and emergence of pathogens.</title>
        <authorList>
            <person name="Haridas S."/>
            <person name="Albert R."/>
            <person name="Binder M."/>
            <person name="Bloem J."/>
            <person name="Labutti K."/>
            <person name="Salamov A."/>
            <person name="Andreopoulos B."/>
            <person name="Baker S."/>
            <person name="Barry K."/>
            <person name="Bills G."/>
            <person name="Bluhm B."/>
            <person name="Cannon C."/>
            <person name="Castanera R."/>
            <person name="Culley D."/>
            <person name="Daum C."/>
            <person name="Ezra D."/>
            <person name="Gonzalez J."/>
            <person name="Henrissat B."/>
            <person name="Kuo A."/>
            <person name="Liang C."/>
            <person name="Lipzen A."/>
            <person name="Lutzoni F."/>
            <person name="Magnuson J."/>
            <person name="Mondo S."/>
            <person name="Nolan M."/>
            <person name="Ohm R."/>
            <person name="Pangilinan J."/>
            <person name="Park H.-J."/>
            <person name="Ramirez L."/>
            <person name="Alfaro M."/>
            <person name="Sun H."/>
            <person name="Tritt A."/>
            <person name="Yoshinaga Y."/>
            <person name="Zwiers L.-H."/>
            <person name="Turgeon B."/>
            <person name="Goodwin S."/>
            <person name="Spatafora J."/>
            <person name="Crous P."/>
            <person name="Grigoriev I."/>
        </authorList>
    </citation>
    <scope>NUCLEOTIDE SEQUENCE</scope>
    <source>
        <strain evidence="2">CBS 119687</strain>
    </source>
</reference>
<evidence type="ECO:0000313" key="3">
    <source>
        <dbReference type="Proteomes" id="UP000799771"/>
    </source>
</evidence>